<organism evidence="6 7">
    <name type="scientific">Patiria miniata</name>
    <name type="common">Bat star</name>
    <name type="synonym">Asterina miniata</name>
    <dbReference type="NCBI Taxonomy" id="46514"/>
    <lineage>
        <taxon>Eukaryota</taxon>
        <taxon>Metazoa</taxon>
        <taxon>Echinodermata</taxon>
        <taxon>Eleutherozoa</taxon>
        <taxon>Asterozoa</taxon>
        <taxon>Asteroidea</taxon>
        <taxon>Valvatacea</taxon>
        <taxon>Valvatida</taxon>
        <taxon>Asterinidae</taxon>
        <taxon>Patiria</taxon>
    </lineage>
</organism>
<keyword evidence="7" id="KW-1185">Reference proteome</keyword>
<feature type="transmembrane region" description="Helical" evidence="4">
    <location>
        <begin position="647"/>
        <end position="666"/>
    </location>
</feature>
<evidence type="ECO:0000256" key="4">
    <source>
        <dbReference type="SAM" id="Phobius"/>
    </source>
</evidence>
<dbReference type="Gene3D" id="3.80.10.10">
    <property type="entry name" value="Ribonuclease Inhibitor"/>
    <property type="match status" value="6"/>
</dbReference>
<evidence type="ECO:0000313" key="6">
    <source>
        <dbReference type="EnsemblMetazoa" id="XP_038077300.1"/>
    </source>
</evidence>
<dbReference type="InterPro" id="IPR001611">
    <property type="entry name" value="Leu-rich_rpt"/>
</dbReference>
<dbReference type="EnsemblMetazoa" id="XM_038221372.1">
    <property type="protein sequence ID" value="XP_038077300.1"/>
    <property type="gene ID" value="LOC119745147"/>
</dbReference>
<dbReference type="InterPro" id="IPR032675">
    <property type="entry name" value="LRR_dom_sf"/>
</dbReference>
<dbReference type="SMART" id="SM00365">
    <property type="entry name" value="LRR_SD22"/>
    <property type="match status" value="8"/>
</dbReference>
<dbReference type="SUPFAM" id="SSF52058">
    <property type="entry name" value="L domain-like"/>
    <property type="match status" value="3"/>
</dbReference>
<feature type="transmembrane region" description="Helical" evidence="4">
    <location>
        <begin position="1167"/>
        <end position="1188"/>
    </location>
</feature>
<dbReference type="Pfam" id="PF13516">
    <property type="entry name" value="LRR_6"/>
    <property type="match status" value="1"/>
</dbReference>
<dbReference type="Pfam" id="PF13855">
    <property type="entry name" value="LRR_8"/>
    <property type="match status" value="8"/>
</dbReference>
<keyword evidence="3" id="KW-0677">Repeat</keyword>
<protein>
    <recommendedName>
        <fullName evidence="5">LRRCT domain-containing protein</fullName>
    </recommendedName>
</protein>
<dbReference type="SUPFAM" id="SSF52047">
    <property type="entry name" value="RNI-like"/>
    <property type="match status" value="1"/>
</dbReference>
<dbReference type="PRINTS" id="PR00019">
    <property type="entry name" value="LEURICHRPT"/>
</dbReference>
<dbReference type="PANTHER" id="PTHR24366:SF161">
    <property type="entry name" value="TIR DOMAIN-CONTAINING PROTEIN"/>
    <property type="match status" value="1"/>
</dbReference>
<dbReference type="InterPro" id="IPR000483">
    <property type="entry name" value="Cys-rich_flank_reg_C"/>
</dbReference>
<dbReference type="Proteomes" id="UP000887568">
    <property type="component" value="Unplaced"/>
</dbReference>
<feature type="transmembrane region" description="Helical" evidence="4">
    <location>
        <begin position="21"/>
        <end position="41"/>
    </location>
</feature>
<feature type="domain" description="LRRCT" evidence="5">
    <location>
        <begin position="490"/>
        <end position="546"/>
    </location>
</feature>
<feature type="domain" description="LRRCT" evidence="5">
    <location>
        <begin position="1103"/>
        <end position="1160"/>
    </location>
</feature>
<keyword evidence="4" id="KW-0812">Transmembrane</keyword>
<dbReference type="OMA" id="WPLSGSC"/>
<dbReference type="SMART" id="SM00369">
    <property type="entry name" value="LRR_TYP"/>
    <property type="match status" value="22"/>
</dbReference>
<reference evidence="6" key="1">
    <citation type="submission" date="2022-11" db="UniProtKB">
        <authorList>
            <consortium name="EnsemblMetazoa"/>
        </authorList>
    </citation>
    <scope>IDENTIFICATION</scope>
</reference>
<dbReference type="PROSITE" id="PS51450">
    <property type="entry name" value="LRR"/>
    <property type="match status" value="4"/>
</dbReference>
<evidence type="ECO:0000313" key="7">
    <source>
        <dbReference type="Proteomes" id="UP000887568"/>
    </source>
</evidence>
<feature type="transmembrane region" description="Helical" evidence="4">
    <location>
        <begin position="554"/>
        <end position="578"/>
    </location>
</feature>
<name>A0A914BMX6_PATMI</name>
<dbReference type="AlphaFoldDB" id="A0A914BMX6"/>
<keyword evidence="4" id="KW-1133">Transmembrane helix</keyword>
<keyword evidence="4" id="KW-0472">Membrane</keyword>
<dbReference type="PANTHER" id="PTHR24366">
    <property type="entry name" value="IG(IMMUNOGLOBULIN) AND LRR(LEUCINE RICH REPEAT) DOMAINS"/>
    <property type="match status" value="1"/>
</dbReference>
<keyword evidence="1" id="KW-0433">Leucine-rich repeat</keyword>
<dbReference type="OrthoDB" id="27267at2759"/>
<evidence type="ECO:0000256" key="3">
    <source>
        <dbReference type="ARBA" id="ARBA00022737"/>
    </source>
</evidence>
<proteinExistence type="predicted"/>
<dbReference type="RefSeq" id="XP_038077300.1">
    <property type="nucleotide sequence ID" value="XM_038221372.1"/>
</dbReference>
<evidence type="ECO:0000259" key="5">
    <source>
        <dbReference type="SMART" id="SM00082"/>
    </source>
</evidence>
<evidence type="ECO:0000256" key="1">
    <source>
        <dbReference type="ARBA" id="ARBA00022614"/>
    </source>
</evidence>
<evidence type="ECO:0000256" key="2">
    <source>
        <dbReference type="ARBA" id="ARBA00022729"/>
    </source>
</evidence>
<sequence length="1274" mass="143570">MIWRPRCKSDYIPTNMASYKYWTSSSLVILVIAVGASLPPLERDAIQSSSSFCWEVCTCDSIYQLVKCAYLDLPSFPFDTVRNNTRALSLPGNLISSLSGQTLQRFRQLRLLDLAENQISWIAEDAFEGQPKLMELILSDNHLSGVPVAALLPLKSLRVLNLARNNITYLGAESFVNLTRLQTLSLVSNGLHVIDPGAFLGLEALRVLQLDHNFLTEIPAGSLSTCTRLELLDLASNSIGTFFNSSESLGEFSVRSWFAPTEPTSLTTLNLSKNIIDFFSPSCFQGMTRLSALDLSRNYIQEIPESLFEDLGMLDTLNLNRNSPLYFLPAGLFHNTPNLKILRVKHCQLTDLPKELLYNTSHLQVLDLTANGLYDVNFLSSDIVPFLRELRLSQNSITQISDDHLFGLSMLEVLDLSGNQLTKLPLLHSLSSLQELNVAQNDLSWLGATAFRGTSIMKLDLSFNNLQSLKKLTIFSLPDYIMADIILNDNPWTCDCQLLWTLELSYKGYTLADLIECAWPLAYKDLPGGNLYVADYNYRKLAHRCTQYPKRKNIYMLIGVWFGVVAALILLFWAAAFVHARRRFRPRQPRERFLLFRGPTEKTTGSTVNTGHSKVRFKALDSETESLDDDETTVEISMNCCGKRSSYFTYFRSLFFLLVVAIPHIGKVVCFEEIFCPLSCVCDFDLLVANCSGMGLFDVDNVAVDSSYNWTESLDFSGNFLSAVDLDTLSGFPSLLDLSLAGNEIQDITNGSFGLLEKRLHRLVLGGNMLSKVPTAIRELRALRELDLSRNNLWYLAGDSFEGLDVLESLNLDHNSIHVFDGAAFRGLTSLNKLSLTENFLAEDPVDWFEDCPMRELYLSHNAVPLASEVRTWFGPNETTSLEHLVLINNNIDIVDGRFRGMVNLLKLDLGRNQIKSITKESMEGLPNLVELIINSNSLMFIDKTSFRNMFNLQFLSIDENKLVSLPGGLFGASKRLTRLNAARNNLEDISAITDEYLPELAELYLYSNAIQHIASQGFTSLPMLSQLVAGDNLLSHVPNVTNLPELQTLELSRNEIHSVSPTAFRGSHSLLQIYLEQNQLEWLQYETFAELFYLEKLSLSQNAWWCDCRVEWMQDLMFAENPPFWVNDIIDGVYCSKPPELSGAALAEVTSEELVLRCPNLLNRNVILVLLGSWFGVIFLFVARFWCRKFSKARKRKTIGRRNIKYQRRQERSRGTGIFGNHLRGHGPIGWSDSYALILQNTDYDEHNGGGGNNGNGKINRGERVEIARVTTV</sequence>
<dbReference type="InterPro" id="IPR003591">
    <property type="entry name" value="Leu-rich_rpt_typical-subtyp"/>
</dbReference>
<dbReference type="SMART" id="SM00082">
    <property type="entry name" value="LRRCT"/>
    <property type="match status" value="2"/>
</dbReference>
<keyword evidence="2" id="KW-0732">Signal</keyword>
<dbReference type="GeneID" id="119745147"/>
<dbReference type="SMART" id="SM00364">
    <property type="entry name" value="LRR_BAC"/>
    <property type="match status" value="10"/>
</dbReference>
<accession>A0A914BMX6</accession>